<comment type="caution">
    <text evidence="9">The sequence shown here is derived from an EMBL/GenBank/DDBJ whole genome shotgun (WGS) entry which is preliminary data.</text>
</comment>
<evidence type="ECO:0000313" key="9">
    <source>
        <dbReference type="EMBL" id="KAK1729404.1"/>
    </source>
</evidence>
<comment type="similarity">
    <text evidence="3">Belongs to the histone H4 family.</text>
</comment>
<dbReference type="CDD" id="cd22912">
    <property type="entry name" value="HFD_H4"/>
    <property type="match status" value="1"/>
</dbReference>
<reference evidence="9" key="1">
    <citation type="submission" date="2021-12" db="EMBL/GenBank/DDBJ databases">
        <title>Comparative genomics, transcriptomics and evolutionary studies reveal genomic signatures of adaptation to plant cell wall in hemibiotrophic fungi.</title>
        <authorList>
            <consortium name="DOE Joint Genome Institute"/>
            <person name="Baroncelli R."/>
            <person name="Diaz J.F."/>
            <person name="Benocci T."/>
            <person name="Peng M."/>
            <person name="Battaglia E."/>
            <person name="Haridas S."/>
            <person name="Andreopoulos W."/>
            <person name="Labutti K."/>
            <person name="Pangilinan J."/>
            <person name="Floch G.L."/>
            <person name="Makela M.R."/>
            <person name="Henrissat B."/>
            <person name="Grigoriev I.V."/>
            <person name="Crouch J.A."/>
            <person name="De Vries R.P."/>
            <person name="Sukno S.A."/>
            <person name="Thon M.R."/>
        </authorList>
    </citation>
    <scope>NUCLEOTIDE SEQUENCE</scope>
    <source>
        <strain evidence="9">CBS 112980</strain>
    </source>
</reference>
<dbReference type="AlphaFoldDB" id="A0AAD8XLB8"/>
<gene>
    <name evidence="9" type="ORF">BDZ83DRAFT_31410</name>
</gene>
<dbReference type="GO" id="GO:0003677">
    <property type="term" value="F:DNA binding"/>
    <property type="evidence" value="ECO:0007669"/>
    <property type="project" value="UniProtKB-KW"/>
</dbReference>
<evidence type="ECO:0000313" key="10">
    <source>
        <dbReference type="Proteomes" id="UP001244207"/>
    </source>
</evidence>
<name>A0AAD8XLB8_GLOAC</name>
<keyword evidence="4" id="KW-0158">Chromosome</keyword>
<evidence type="ECO:0008006" key="11">
    <source>
        <dbReference type="Google" id="ProtNLM"/>
    </source>
</evidence>
<proteinExistence type="inferred from homology"/>
<evidence type="ECO:0000256" key="3">
    <source>
        <dbReference type="ARBA" id="ARBA00006564"/>
    </source>
</evidence>
<dbReference type="GO" id="GO:0000786">
    <property type="term" value="C:nucleosome"/>
    <property type="evidence" value="ECO:0007669"/>
    <property type="project" value="UniProtKB-KW"/>
</dbReference>
<evidence type="ECO:0000256" key="6">
    <source>
        <dbReference type="ARBA" id="ARBA00023242"/>
    </source>
</evidence>
<dbReference type="InterPro" id="IPR019809">
    <property type="entry name" value="Histone_H4_CS"/>
</dbReference>
<evidence type="ECO:0000256" key="1">
    <source>
        <dbReference type="ARBA" id="ARBA00004123"/>
    </source>
</evidence>
<dbReference type="GO" id="GO:0005634">
    <property type="term" value="C:nucleus"/>
    <property type="evidence" value="ECO:0007669"/>
    <property type="project" value="UniProtKB-SubCell"/>
</dbReference>
<evidence type="ECO:0000256" key="8">
    <source>
        <dbReference type="SAM" id="MobiDB-lite"/>
    </source>
</evidence>
<dbReference type="InterPro" id="IPR009072">
    <property type="entry name" value="Histone-fold"/>
</dbReference>
<dbReference type="SUPFAM" id="SSF47113">
    <property type="entry name" value="Histone-fold"/>
    <property type="match status" value="1"/>
</dbReference>
<dbReference type="EMBL" id="JAHMHS010000011">
    <property type="protein sequence ID" value="KAK1729404.1"/>
    <property type="molecule type" value="Genomic_DNA"/>
</dbReference>
<evidence type="ECO:0000256" key="5">
    <source>
        <dbReference type="ARBA" id="ARBA00023125"/>
    </source>
</evidence>
<keyword evidence="10" id="KW-1185">Reference proteome</keyword>
<protein>
    <recommendedName>
        <fullName evidence="11">Histone H4</fullName>
    </recommendedName>
</protein>
<dbReference type="Proteomes" id="UP001244207">
    <property type="component" value="Unassembled WGS sequence"/>
</dbReference>
<feature type="region of interest" description="Disordered" evidence="8">
    <location>
        <begin position="1"/>
        <end position="48"/>
    </location>
</feature>
<evidence type="ECO:0000256" key="7">
    <source>
        <dbReference type="ARBA" id="ARBA00023269"/>
    </source>
</evidence>
<dbReference type="InterPro" id="IPR001951">
    <property type="entry name" value="Histone_H4"/>
</dbReference>
<evidence type="ECO:0000256" key="2">
    <source>
        <dbReference type="ARBA" id="ARBA00004286"/>
    </source>
</evidence>
<dbReference type="PANTHER" id="PTHR10484">
    <property type="entry name" value="HISTONE H4"/>
    <property type="match status" value="1"/>
</dbReference>
<organism evidence="9 10">
    <name type="scientific">Glomerella acutata</name>
    <name type="common">Colletotrichum acutatum</name>
    <dbReference type="NCBI Taxonomy" id="27357"/>
    <lineage>
        <taxon>Eukaryota</taxon>
        <taxon>Fungi</taxon>
        <taxon>Dikarya</taxon>
        <taxon>Ascomycota</taxon>
        <taxon>Pezizomycotina</taxon>
        <taxon>Sordariomycetes</taxon>
        <taxon>Hypocreomycetidae</taxon>
        <taxon>Glomerellales</taxon>
        <taxon>Glomerellaceae</taxon>
        <taxon>Colletotrichum</taxon>
        <taxon>Colletotrichum acutatum species complex</taxon>
    </lineage>
</organism>
<dbReference type="PROSITE" id="PS00047">
    <property type="entry name" value="HISTONE_H4"/>
    <property type="match status" value="1"/>
</dbReference>
<keyword evidence="5" id="KW-0238">DNA-binding</keyword>
<keyword evidence="7" id="KW-0544">Nucleosome core</keyword>
<dbReference type="RefSeq" id="XP_060369459.1">
    <property type="nucleotide sequence ID" value="XM_060502326.1"/>
</dbReference>
<dbReference type="GO" id="GO:0030527">
    <property type="term" value="F:structural constituent of chromatin"/>
    <property type="evidence" value="ECO:0007669"/>
    <property type="project" value="InterPro"/>
</dbReference>
<keyword evidence="6" id="KW-0539">Nucleus</keyword>
<sequence>MPPAVAIRGGPWASSASSSARGKRGTASKANQGGKGKTVLRNAGTGAKRHRKPMRDCIRGITRPAIRYVFFFFLDCERFSSIEISWSIWMRVKLLKFTEMSEGDEGNLRLAFSSFTESHSVFITSIITCFTHLTYSGVSTTTTHTTSFLPFRSESEANRIFSCSRLARRGGVKRISAMVYDDVRSAMKTWLESVLTDCVTYVEHRKMKTVQVTDVLHALARKGKPIYGFDPDTFVDPKSRKAKAAGIHD</sequence>
<dbReference type="SMART" id="SM00417">
    <property type="entry name" value="H4"/>
    <property type="match status" value="1"/>
</dbReference>
<dbReference type="Gene3D" id="1.10.20.10">
    <property type="entry name" value="Histone, subunit A"/>
    <property type="match status" value="1"/>
</dbReference>
<comment type="subcellular location">
    <subcellularLocation>
        <location evidence="2">Chromosome</location>
    </subcellularLocation>
    <subcellularLocation>
        <location evidence="1">Nucleus</location>
    </subcellularLocation>
</comment>
<accession>A0AAD8XLB8</accession>
<dbReference type="GO" id="GO:0046982">
    <property type="term" value="F:protein heterodimerization activity"/>
    <property type="evidence" value="ECO:0007669"/>
    <property type="project" value="InterPro"/>
</dbReference>
<evidence type="ECO:0000256" key="4">
    <source>
        <dbReference type="ARBA" id="ARBA00022454"/>
    </source>
</evidence>
<dbReference type="GeneID" id="85386225"/>